<evidence type="ECO:0000313" key="3">
    <source>
        <dbReference type="EMBL" id="KDA54120.1"/>
    </source>
</evidence>
<dbReference type="RefSeq" id="WP_038048147.1">
    <property type="nucleotide sequence ID" value="NZ_JMFG01000011.1"/>
</dbReference>
<feature type="domain" description="DUF4097" evidence="2">
    <location>
        <begin position="203"/>
        <end position="303"/>
    </location>
</feature>
<keyword evidence="4" id="KW-1185">Reference proteome</keyword>
<evidence type="ECO:0000313" key="4">
    <source>
        <dbReference type="Proteomes" id="UP000027284"/>
    </source>
</evidence>
<proteinExistence type="predicted"/>
<dbReference type="EMBL" id="JMFG01000011">
    <property type="protein sequence ID" value="KDA54120.1"/>
    <property type="molecule type" value="Genomic_DNA"/>
</dbReference>
<evidence type="ECO:0000259" key="2">
    <source>
        <dbReference type="Pfam" id="PF13349"/>
    </source>
</evidence>
<feature type="domain" description="DUF4097" evidence="2">
    <location>
        <begin position="123"/>
        <end position="193"/>
    </location>
</feature>
<comment type="caution">
    <text evidence="3">The sequence shown here is derived from an EMBL/GenBank/DDBJ whole genome shotgun (WGS) entry which is preliminary data.</text>
</comment>
<keyword evidence="1" id="KW-0732">Signal</keyword>
<feature type="signal peptide" evidence="1">
    <location>
        <begin position="1"/>
        <end position="19"/>
    </location>
</feature>
<dbReference type="STRING" id="1312852.EG19_00715"/>
<protein>
    <recommendedName>
        <fullName evidence="2">DUF4097 domain-containing protein</fullName>
    </recommendedName>
</protein>
<name>A0A062Y021_9BACT</name>
<dbReference type="OrthoDB" id="57990at2"/>
<gene>
    <name evidence="3" type="ORF">EG19_00715</name>
</gene>
<feature type="chain" id="PRO_5001616590" description="DUF4097 domain-containing protein" evidence="1">
    <location>
        <begin position="20"/>
        <end position="306"/>
    </location>
</feature>
<dbReference type="AlphaFoldDB" id="A0A062Y021"/>
<accession>A0A062Y021</accession>
<dbReference type="Proteomes" id="UP000027284">
    <property type="component" value="Unassembled WGS sequence"/>
</dbReference>
<dbReference type="InterPro" id="IPR025164">
    <property type="entry name" value="Toastrack_DUF4097"/>
</dbReference>
<organism evidence="3 4">
    <name type="scientific">Thermoanaerobaculum aquaticum</name>
    <dbReference type="NCBI Taxonomy" id="1312852"/>
    <lineage>
        <taxon>Bacteria</taxon>
        <taxon>Pseudomonadati</taxon>
        <taxon>Acidobacteriota</taxon>
        <taxon>Thermoanaerobaculia</taxon>
        <taxon>Thermoanaerobaculales</taxon>
        <taxon>Thermoanaerobaculaceae</taxon>
        <taxon>Thermoanaerobaculum</taxon>
    </lineage>
</organism>
<sequence>MRKSWMGLVLMLFGLCLEAAERKETIVKQAAAKEGMHVVVEAGSLDLVVRVSAIDEVRVEVELACAGLKEKAVEAWMASHRPQFVEEPEAFKVLVQPTESAFFKGVVVTRARLNLVVPPYVQLDLSSTSGNLQLDGELPKARPLRLRSASGDIEFVGYAPEVEARTTSGDMRLRFSKPVDSAFARTSSGDVELVGGARLVRADSSSGEVRMTGLLGPVGVATTSGDVALSFDALPEGSEVRVTTTSGKVRLVLPPGSKPAGEVSSVSGEIRSAYPGETPGKGGKLVLSGSGPKLLVSTTSGRIELY</sequence>
<dbReference type="Pfam" id="PF13349">
    <property type="entry name" value="DUF4097"/>
    <property type="match status" value="2"/>
</dbReference>
<reference evidence="3 4" key="1">
    <citation type="submission" date="2014-04" db="EMBL/GenBank/DDBJ databases">
        <title>The Genome Sequence of Thermoanaerobaculum aquaticum MP-01, The First Cultivated Group 23 Acidobacterium.</title>
        <authorList>
            <person name="Stamps B.W."/>
            <person name="Losey N.A."/>
            <person name="Lawson P.A."/>
            <person name="Stevenson B.S."/>
        </authorList>
    </citation>
    <scope>NUCLEOTIDE SEQUENCE [LARGE SCALE GENOMIC DNA]</scope>
    <source>
        <strain evidence="3 4">MP-01</strain>
    </source>
</reference>
<evidence type="ECO:0000256" key="1">
    <source>
        <dbReference type="SAM" id="SignalP"/>
    </source>
</evidence>